<dbReference type="InterPro" id="IPR037123">
    <property type="entry name" value="PRibGlycinamide_synth_C_sf"/>
</dbReference>
<dbReference type="Gene3D" id="3.90.600.10">
    <property type="entry name" value="Phosphoribosylglycinamide synthetase, C-terminal domain"/>
    <property type="match status" value="1"/>
</dbReference>
<comment type="caution">
    <text evidence="14">The sequence shown here is derived from an EMBL/GenBank/DDBJ whole genome shotgun (WGS) entry which is preliminary data.</text>
</comment>
<evidence type="ECO:0000256" key="9">
    <source>
        <dbReference type="ARBA" id="ARBA00038345"/>
    </source>
</evidence>
<dbReference type="Pfam" id="PF01071">
    <property type="entry name" value="GARS_A"/>
    <property type="match status" value="1"/>
</dbReference>
<evidence type="ECO:0000256" key="12">
    <source>
        <dbReference type="PROSITE-ProRule" id="PRU00409"/>
    </source>
</evidence>
<dbReference type="GO" id="GO:0005524">
    <property type="term" value="F:ATP binding"/>
    <property type="evidence" value="ECO:0007669"/>
    <property type="project" value="UniProtKB-UniRule"/>
</dbReference>
<sequence length="216" mass="23534">MPPAQDHKRLLNNNEGPNTGGMGAYCRCLLVSEAYLEYLKENVLQRVIDGMKAQGSPYVGVLYAGLMMTKDGPKVLEYNCRFGDPETQVILPLLESDLYSIMLACVYGKLSDQSIEWSKNKHAVGVVVVSGGYPESYQKGKVITGLEKIVGNTIVFHADTSKASGNLVTSGGRVLTVVTFEDTLKEASAVAYLNTGFVKFEGTFYRTDIAAKSLEK</sequence>
<dbReference type="FunFam" id="3.90.600.10:FF:000001">
    <property type="entry name" value="Trifunctional purine biosynthetic protein adenosine-3"/>
    <property type="match status" value="1"/>
</dbReference>
<dbReference type="PROSITE" id="PS00184">
    <property type="entry name" value="GARS"/>
    <property type="match status" value="1"/>
</dbReference>
<dbReference type="SUPFAM" id="SSF56059">
    <property type="entry name" value="Glutathione synthetase ATP-binding domain-like"/>
    <property type="match status" value="1"/>
</dbReference>
<evidence type="ECO:0000256" key="1">
    <source>
        <dbReference type="ARBA" id="ARBA00005174"/>
    </source>
</evidence>
<evidence type="ECO:0000313" key="15">
    <source>
        <dbReference type="Proteomes" id="UP000827092"/>
    </source>
</evidence>
<evidence type="ECO:0000256" key="8">
    <source>
        <dbReference type="ARBA" id="ARBA00023211"/>
    </source>
</evidence>
<dbReference type="GO" id="GO:0046872">
    <property type="term" value="F:metal ion binding"/>
    <property type="evidence" value="ECO:0007669"/>
    <property type="project" value="UniProtKB-KW"/>
</dbReference>
<dbReference type="InterPro" id="IPR020560">
    <property type="entry name" value="PRibGlycinamide_synth_C-dom"/>
</dbReference>
<dbReference type="PROSITE" id="PS50975">
    <property type="entry name" value="ATP_GRASP"/>
    <property type="match status" value="1"/>
</dbReference>
<dbReference type="Proteomes" id="UP000827092">
    <property type="component" value="Unassembled WGS sequence"/>
</dbReference>
<protein>
    <recommendedName>
        <fullName evidence="2">phosphoribosylamine--glycine ligase</fullName>
        <ecNumber evidence="2">6.3.4.13</ecNumber>
    </recommendedName>
    <alternativeName>
        <fullName evidence="10">Glycinamide ribonucleotide synthetase</fullName>
    </alternativeName>
    <alternativeName>
        <fullName evidence="11">Phosphoribosylglycinamide synthetase</fullName>
    </alternativeName>
</protein>
<evidence type="ECO:0000256" key="3">
    <source>
        <dbReference type="ARBA" id="ARBA00022598"/>
    </source>
</evidence>
<dbReference type="SUPFAM" id="SSF51246">
    <property type="entry name" value="Rudiment single hybrid motif"/>
    <property type="match status" value="1"/>
</dbReference>
<organism evidence="14 15">
    <name type="scientific">Oedothorax gibbosus</name>
    <dbReference type="NCBI Taxonomy" id="931172"/>
    <lineage>
        <taxon>Eukaryota</taxon>
        <taxon>Metazoa</taxon>
        <taxon>Ecdysozoa</taxon>
        <taxon>Arthropoda</taxon>
        <taxon>Chelicerata</taxon>
        <taxon>Arachnida</taxon>
        <taxon>Araneae</taxon>
        <taxon>Araneomorphae</taxon>
        <taxon>Entelegynae</taxon>
        <taxon>Araneoidea</taxon>
        <taxon>Linyphiidae</taxon>
        <taxon>Erigoninae</taxon>
        <taxon>Oedothorax</taxon>
    </lineage>
</organism>
<dbReference type="InterPro" id="IPR020561">
    <property type="entry name" value="PRibGlycinamid_synth_ATP-grasp"/>
</dbReference>
<comment type="similarity">
    <text evidence="9">Belongs to the GARS family.</text>
</comment>
<dbReference type="GO" id="GO:0006164">
    <property type="term" value="P:purine nucleotide biosynthetic process"/>
    <property type="evidence" value="ECO:0007669"/>
    <property type="project" value="UniProtKB-KW"/>
</dbReference>
<keyword evidence="3" id="KW-0436">Ligase</keyword>
<keyword evidence="5 12" id="KW-0547">Nucleotide-binding</keyword>
<proteinExistence type="inferred from homology"/>
<dbReference type="GO" id="GO:0004637">
    <property type="term" value="F:phosphoribosylamine-glycine ligase activity"/>
    <property type="evidence" value="ECO:0007669"/>
    <property type="project" value="UniProtKB-EC"/>
</dbReference>
<evidence type="ECO:0000256" key="11">
    <source>
        <dbReference type="ARBA" id="ARBA00042864"/>
    </source>
</evidence>
<dbReference type="InterPro" id="IPR011761">
    <property type="entry name" value="ATP-grasp"/>
</dbReference>
<evidence type="ECO:0000256" key="4">
    <source>
        <dbReference type="ARBA" id="ARBA00022723"/>
    </source>
</evidence>
<dbReference type="GO" id="GO:0009113">
    <property type="term" value="P:purine nucleobase biosynthetic process"/>
    <property type="evidence" value="ECO:0007669"/>
    <property type="project" value="InterPro"/>
</dbReference>
<evidence type="ECO:0000256" key="2">
    <source>
        <dbReference type="ARBA" id="ARBA00013255"/>
    </source>
</evidence>
<dbReference type="PANTHER" id="PTHR43472:SF1">
    <property type="entry name" value="PHOSPHORIBOSYLAMINE--GLYCINE LIGASE, CHLOROPLASTIC"/>
    <property type="match status" value="1"/>
</dbReference>
<evidence type="ECO:0000259" key="13">
    <source>
        <dbReference type="PROSITE" id="PS50975"/>
    </source>
</evidence>
<keyword evidence="7 12" id="KW-0067">ATP-binding</keyword>
<evidence type="ECO:0000313" key="14">
    <source>
        <dbReference type="EMBL" id="KAG8196819.1"/>
    </source>
</evidence>
<dbReference type="FunFam" id="3.30.470.20:FF:000018">
    <property type="entry name" value="Trifunctional purine biosynthetic protein adenosine-3"/>
    <property type="match status" value="1"/>
</dbReference>
<reference evidence="14 15" key="1">
    <citation type="journal article" date="2022" name="Nat. Ecol. Evol.">
        <title>A masculinizing supergene underlies an exaggerated male reproductive morph in a spider.</title>
        <authorList>
            <person name="Hendrickx F."/>
            <person name="De Corte Z."/>
            <person name="Sonet G."/>
            <person name="Van Belleghem S.M."/>
            <person name="Kostlbacher S."/>
            <person name="Vangestel C."/>
        </authorList>
    </citation>
    <scope>NUCLEOTIDE SEQUENCE [LARGE SCALE GENOMIC DNA]</scope>
    <source>
        <strain evidence="14">W744_W776</strain>
    </source>
</reference>
<comment type="pathway">
    <text evidence="1">Purine metabolism; IMP biosynthesis via de novo pathway; N(1)-(5-phospho-D-ribosyl)glycinamide from 5-phospho-alpha-D-ribose 1-diphosphate: step 2/2.</text>
</comment>
<keyword evidence="4" id="KW-0479">Metal-binding</keyword>
<dbReference type="EC" id="6.3.4.13" evidence="2"/>
<dbReference type="Pfam" id="PF02843">
    <property type="entry name" value="GARS_C"/>
    <property type="match status" value="1"/>
</dbReference>
<dbReference type="PANTHER" id="PTHR43472">
    <property type="entry name" value="PHOSPHORIBOSYLAMINE--GLYCINE LIGASE"/>
    <property type="match status" value="1"/>
</dbReference>
<keyword evidence="6" id="KW-0658">Purine biosynthesis</keyword>
<gene>
    <name evidence="14" type="ORF">JTE90_027533</name>
</gene>
<dbReference type="SMART" id="SM01209">
    <property type="entry name" value="GARS_A"/>
    <property type="match status" value="1"/>
</dbReference>
<accession>A0AAV6VJM6</accession>
<keyword evidence="15" id="KW-1185">Reference proteome</keyword>
<evidence type="ECO:0000256" key="5">
    <source>
        <dbReference type="ARBA" id="ARBA00022741"/>
    </source>
</evidence>
<dbReference type="SMART" id="SM01210">
    <property type="entry name" value="GARS_C"/>
    <property type="match status" value="1"/>
</dbReference>
<keyword evidence="8" id="KW-0464">Manganese</keyword>
<dbReference type="InterPro" id="IPR020559">
    <property type="entry name" value="PRibGlycinamide_synth_CS"/>
</dbReference>
<evidence type="ECO:0000256" key="7">
    <source>
        <dbReference type="ARBA" id="ARBA00022840"/>
    </source>
</evidence>
<dbReference type="Gene3D" id="3.30.470.20">
    <property type="entry name" value="ATP-grasp fold, B domain"/>
    <property type="match status" value="1"/>
</dbReference>
<evidence type="ECO:0000256" key="6">
    <source>
        <dbReference type="ARBA" id="ARBA00022755"/>
    </source>
</evidence>
<evidence type="ECO:0000256" key="10">
    <source>
        <dbReference type="ARBA" id="ARBA00042242"/>
    </source>
</evidence>
<dbReference type="InterPro" id="IPR000115">
    <property type="entry name" value="PRibGlycinamide_synth"/>
</dbReference>
<name>A0AAV6VJM6_9ARAC</name>
<dbReference type="AlphaFoldDB" id="A0AAV6VJM6"/>
<dbReference type="InterPro" id="IPR011054">
    <property type="entry name" value="Rudment_hybrid_motif"/>
</dbReference>
<dbReference type="EMBL" id="JAFNEN010000063">
    <property type="protein sequence ID" value="KAG8196819.1"/>
    <property type="molecule type" value="Genomic_DNA"/>
</dbReference>
<feature type="domain" description="ATP-grasp" evidence="13">
    <location>
        <begin position="41"/>
        <end position="107"/>
    </location>
</feature>